<dbReference type="PANTHER" id="PTHR30290">
    <property type="entry name" value="PERIPLASMIC BINDING COMPONENT OF ABC TRANSPORTER"/>
    <property type="match status" value="1"/>
</dbReference>
<dbReference type="Proteomes" id="UP000011016">
    <property type="component" value="Unassembled WGS sequence"/>
</dbReference>
<evidence type="ECO:0000313" key="6">
    <source>
        <dbReference type="Proteomes" id="UP000006078"/>
    </source>
</evidence>
<accession>I7LBQ6</accession>
<keyword evidence="2" id="KW-0732">Signal</keyword>
<feature type="region of interest" description="Disordered" evidence="1">
    <location>
        <begin position="27"/>
        <end position="49"/>
    </location>
</feature>
<evidence type="ECO:0000313" key="7">
    <source>
        <dbReference type="Proteomes" id="UP000011016"/>
    </source>
</evidence>
<dbReference type="OrthoDB" id="7888869at2"/>
<dbReference type="PROSITE" id="PS51257">
    <property type="entry name" value="PROKAR_LIPOPROTEIN"/>
    <property type="match status" value="1"/>
</dbReference>
<dbReference type="eggNOG" id="COG0747">
    <property type="taxonomic scope" value="Bacteria"/>
</dbReference>
<dbReference type="PANTHER" id="PTHR30290:SF65">
    <property type="entry name" value="MONOACYL PHOSPHATIDYLINOSITOL TETRAMANNOSIDE-BINDING PROTEIN LPQW-RELATED"/>
    <property type="match status" value="1"/>
</dbReference>
<dbReference type="RefSeq" id="WP_004600876.1">
    <property type="nucleotide sequence ID" value="NZ_HF541866.1"/>
</dbReference>
<protein>
    <recommendedName>
        <fullName evidence="3">Solute-binding protein family 5 domain-containing protein</fullName>
    </recommendedName>
</protein>
<evidence type="ECO:0000313" key="5">
    <source>
        <dbReference type="EMBL" id="EJZ82104.1"/>
    </source>
</evidence>
<dbReference type="Proteomes" id="UP000006078">
    <property type="component" value="Unassembled WGS sequence"/>
</dbReference>
<feature type="compositionally biased region" description="Gly residues" evidence="1">
    <location>
        <begin position="27"/>
        <end position="37"/>
    </location>
</feature>
<reference evidence="4 7" key="1">
    <citation type="journal article" date="2012" name="J. Bacteriol.">
        <title>Draft Genome Sequence of Turicella otitidis ATCC 51513, Isolated from Middle Ear Fluid from a Child with Otitis Media.</title>
        <authorList>
            <person name="Brinkrolf K."/>
            <person name="Schneider J."/>
            <person name="Knecht M."/>
            <person name="Ruckert C."/>
            <person name="Tauch A."/>
        </authorList>
    </citation>
    <scope>NUCLEOTIDE SEQUENCE [LARGE SCALE GENOMIC DNA]</scope>
    <source>
        <strain evidence="4 7">ATCC 51513</strain>
    </source>
</reference>
<dbReference type="AlphaFoldDB" id="I7LBQ6"/>
<proteinExistence type="predicted"/>
<name>I7LBQ6_9CORY</name>
<evidence type="ECO:0000256" key="2">
    <source>
        <dbReference type="SAM" id="SignalP"/>
    </source>
</evidence>
<dbReference type="Gene3D" id="3.10.105.10">
    <property type="entry name" value="Dipeptide-binding Protein, Domain 3"/>
    <property type="match status" value="1"/>
</dbReference>
<organism evidence="4 7">
    <name type="scientific">Corynebacterium otitidis ATCC 51513</name>
    <dbReference type="NCBI Taxonomy" id="883169"/>
    <lineage>
        <taxon>Bacteria</taxon>
        <taxon>Bacillati</taxon>
        <taxon>Actinomycetota</taxon>
        <taxon>Actinomycetes</taxon>
        <taxon>Mycobacteriales</taxon>
        <taxon>Corynebacteriaceae</taxon>
        <taxon>Corynebacterium</taxon>
    </lineage>
</organism>
<dbReference type="SUPFAM" id="SSF53850">
    <property type="entry name" value="Periplasmic binding protein-like II"/>
    <property type="match status" value="1"/>
</dbReference>
<sequence length="566" mass="62203">MRNAYRPALAVTAAAALFLAACGDGGEGSPGADGGSGETLEISPEGDQNVTDYEDVADGGELTLAIAEAAEQQNVFHADMTAYSRDVWNWYNPQLLLAEGDGTTYPNPEYITNIDDELVDGKTVVTYDLNEDAEFNDGTPIDIEAFQATWRANNGEDEAYTVNSTEGWSEVESVEAGDSDKQVVVTFKRAYPWWAALYGSVLHPEAAEPENFSEAYVRQLRPEWGAGPFKVDSADFNSGTFTFVRNEKWWGREARLEKVTLRQLEDQASINAFRAGEIDATGVATKDRLAQAREMGDEIELRTSTRAFVALITLNSEAPGLDDVRVREAVARAIDRSQLAEIRYNGLEYEEELPGSLIWYPFQDEYKDNYTEAGGFDAEKSKKILDEAGWEEGSDGVREKDGEKLSLRYVSICDDPNTKATAQAVQQLLRDVGVDVKIEERPAADFSKVANERDFDIFPMGFSASDPFGVAYIGQIYRSDSQLNRSGVNSEEIDAAIAELVELPTAEEQTEAGHEIEKEALEQYGLIPFANGPIITALKPGLANFGPSSFAVLPRETIGWEKDAAN</sequence>
<dbReference type="EMBL" id="AHAE01000042">
    <property type="protein sequence ID" value="EJZ82104.1"/>
    <property type="molecule type" value="Genomic_DNA"/>
</dbReference>
<reference evidence="5 6" key="2">
    <citation type="submission" date="2012-08" db="EMBL/GenBank/DDBJ databases">
        <title>The Genome Sequence of Turicella otitidis ATCC 51513.</title>
        <authorList>
            <consortium name="The Broad Institute Genome Sequencing Platform"/>
            <person name="Earl A."/>
            <person name="Ward D."/>
            <person name="Feldgarden M."/>
            <person name="Gevers D."/>
            <person name="Huys G."/>
            <person name="Walker B."/>
            <person name="Young S.K."/>
            <person name="Zeng Q."/>
            <person name="Gargeya S."/>
            <person name="Fitzgerald M."/>
            <person name="Haas B."/>
            <person name="Abouelleil A."/>
            <person name="Alvarado L."/>
            <person name="Arachchi H.M."/>
            <person name="Berlin A.M."/>
            <person name="Chapman S.B."/>
            <person name="Goldberg J."/>
            <person name="Griggs A."/>
            <person name="Gujja S."/>
            <person name="Hansen M."/>
            <person name="Howarth C."/>
            <person name="Imamovic A."/>
            <person name="Larimer J."/>
            <person name="McCowen C."/>
            <person name="Montmayeur A."/>
            <person name="Murphy C."/>
            <person name="Neiman D."/>
            <person name="Pearson M."/>
            <person name="Priest M."/>
            <person name="Roberts A."/>
            <person name="Saif S."/>
            <person name="Shea T."/>
            <person name="Sisk P."/>
            <person name="Sykes S."/>
            <person name="Wortman J."/>
            <person name="Nusbaum C."/>
            <person name="Birren B."/>
        </authorList>
    </citation>
    <scope>NUCLEOTIDE SEQUENCE [LARGE SCALE GENOMIC DNA]</scope>
    <source>
        <strain evidence="5 6">ATCC 51513</strain>
    </source>
</reference>
<dbReference type="EMBL" id="CAJZ01000084">
    <property type="protein sequence ID" value="CCI83294.1"/>
    <property type="molecule type" value="Genomic_DNA"/>
</dbReference>
<feature type="signal peptide" evidence="2">
    <location>
        <begin position="1"/>
        <end position="23"/>
    </location>
</feature>
<dbReference type="Gene3D" id="3.40.190.10">
    <property type="entry name" value="Periplasmic binding protein-like II"/>
    <property type="match status" value="1"/>
</dbReference>
<dbReference type="HOGENOM" id="CLU_017028_11_1_11"/>
<keyword evidence="6" id="KW-1185">Reference proteome</keyword>
<dbReference type="Gene3D" id="3.90.76.10">
    <property type="entry name" value="Dipeptide-binding Protein, Domain 1"/>
    <property type="match status" value="1"/>
</dbReference>
<feature type="domain" description="Solute-binding protein family 5" evidence="3">
    <location>
        <begin position="117"/>
        <end position="480"/>
    </location>
</feature>
<dbReference type="GO" id="GO:0015833">
    <property type="term" value="P:peptide transport"/>
    <property type="evidence" value="ECO:0007669"/>
    <property type="project" value="TreeGrafter"/>
</dbReference>
<comment type="caution">
    <text evidence="4">The sequence shown here is derived from an EMBL/GenBank/DDBJ whole genome shotgun (WGS) entry which is preliminary data.</text>
</comment>
<dbReference type="PATRIC" id="fig|883169.3.peg.950"/>
<gene>
    <name evidence="4" type="ORF">BN46_0557</name>
    <name evidence="5" type="ORF">HMPREF9719_00986</name>
</gene>
<dbReference type="InterPro" id="IPR039424">
    <property type="entry name" value="SBP_5"/>
</dbReference>
<dbReference type="GO" id="GO:1904680">
    <property type="term" value="F:peptide transmembrane transporter activity"/>
    <property type="evidence" value="ECO:0007669"/>
    <property type="project" value="TreeGrafter"/>
</dbReference>
<evidence type="ECO:0000256" key="1">
    <source>
        <dbReference type="SAM" id="MobiDB-lite"/>
    </source>
</evidence>
<dbReference type="STRING" id="29321.AAV33_06240"/>
<evidence type="ECO:0000259" key="3">
    <source>
        <dbReference type="Pfam" id="PF00496"/>
    </source>
</evidence>
<evidence type="ECO:0000313" key="4">
    <source>
        <dbReference type="EMBL" id="CCI83294.1"/>
    </source>
</evidence>
<dbReference type="Pfam" id="PF00496">
    <property type="entry name" value="SBP_bac_5"/>
    <property type="match status" value="1"/>
</dbReference>
<dbReference type="InterPro" id="IPR000914">
    <property type="entry name" value="SBP_5_dom"/>
</dbReference>
<dbReference type="CDD" id="cd08501">
    <property type="entry name" value="PBP2_Lpqw"/>
    <property type="match status" value="1"/>
</dbReference>
<feature type="chain" id="PRO_5038329515" description="Solute-binding protein family 5 domain-containing protein" evidence="2">
    <location>
        <begin position="24"/>
        <end position="566"/>
    </location>
</feature>